<evidence type="ECO:0000256" key="5">
    <source>
        <dbReference type="ARBA" id="ARBA00093456"/>
    </source>
</evidence>
<feature type="region of interest" description="Disordered" evidence="6">
    <location>
        <begin position="1390"/>
        <end position="1420"/>
    </location>
</feature>
<dbReference type="GO" id="GO:1990918">
    <property type="term" value="P:double-strand break repair involved in meiotic recombination"/>
    <property type="evidence" value="ECO:0007669"/>
    <property type="project" value="TreeGrafter"/>
</dbReference>
<comment type="similarity">
    <text evidence="5">Belongs to the Fanconi anemia protein FANCD2 family.</text>
</comment>
<proteinExistence type="inferred from homology"/>
<sequence>MVLLPRKRPPPPSSTSASAPPPKLLKSTDQVDKMLAILAEAGCTLINPSGPPCLPSPPHHLRSHLHRLFSSSENAAALRSDFIAGLSAYLQSPRNLRRVLATPSCDGTRSESLVRHLLLVPPIQLDLQNLLLQKLPEFFHADSQFSGTPLSLEDDVARLIINQFRWLDFIADPAAFADNLMQVLSICPLHLKREIIGSLPEIIGDQNNKTVVDSLEQMLREDSSIIVPVLDAFSNLNLDESLQEQVITTVLTCIRTVDAEHLPYLLRFLLLSATPTNVRRIIAQIRQQIKFVGISSTLASQHNKFKGKSVMCNTEASIIDALRSSLLFKNMLCQEILKELNSIDKPEDHKVIDIWLLLLIYMNGESMKKRVEKVIKKKIVDKCIPEVMIDQCISGNKDLVQLSLFDNLHIRQGNLIQPLWQVLGALVTHVGSGVSSEVNSALDTIALLSSKYARELIPLSTHINGILDYLEGFDIENLHKVYEVFSQLARLSRSSDGCFGSSIASELLMIIRKQVSHSDFKYKKMGLIGTLKIVSCLGDESNASDTSSSQKSNFEEALELLRTTVDSCKQLCLPMVLFYDELSAMLYHKKLHPEILEWVGKHVGEFESRFLSDLEGGQLTTKDLFCGLEGELWMNLDGDISPVCLSILPLACSSLQSNSPLQILPANFSLLSAVERSTNKGSLGGIDALLGCPLHLPSSKYFFSPGWLSLTVKQKQIACLSLYYAINWIRELLNAFCTQVSGRFECTSQATKEDIIVKLLKRLRNLVFLESLLNYCIRSHHISLPDLHLQVEHSGALVSNSVNDMVHASKRNAHKKTNEKNSPKKKKHKKAASSLEANGKLRQPTIVDVFRKAGAIRSQELSLGDPSTHSSLQGLDSAGGGTLKPKESVVIEIASVAKDIESQRFKFRPLMIQSLILLTLSKKQNSCCSDPSAELPLYLYLLRDLHSKLDYFGPSGKQSSAKCYSVPPGDENCEEHWKGNSASAGNPDVADIVLSKSAVSTMVFKEVLHCFSKMMNLPDIEMHKPVFSDLLQALQPSNISENVCSNSLRSPSPVTIDCLYLGAASFLENAFDIACSFSFMLAAEALLALESVVTSTQIFLDKFEKSAKTGDAVQIHLIIPKLRSRLGTSAQKLLRHNWNAENLETGWKNKGEVVQKIVRIYLQNSEAKSDLLDELACSILPQVSSSRSSSEDVDHGFPTLCNATFVVWYRTLHEVNLSILNKLVKEVVHSAKSRAGSDPASIEKNLIQIQKSVDVVVSLVNICRTYDKVNVHAMAVNYGGKFVDTFLKAFDFLQAHFQAYKELIIQLVKELQKATRTIQTLCSEAKGLKQTAITSKIPAAKRSMERYLFRVKALLHATSSGCTFWMGNLKHKDLAGQVVSSQVYVEDQNDNAEEDLAESADEDQSVRDSTAVRETEEEEE</sequence>
<dbReference type="InterPro" id="IPR029448">
    <property type="entry name" value="FANCD2"/>
</dbReference>
<dbReference type="GO" id="GO:0005634">
    <property type="term" value="C:nucleus"/>
    <property type="evidence" value="ECO:0007669"/>
    <property type="project" value="UniProtKB-SubCell"/>
</dbReference>
<feature type="region of interest" description="Disordered" evidence="6">
    <location>
        <begin position="811"/>
        <end position="837"/>
    </location>
</feature>
<comment type="caution">
    <text evidence="7">The sequence shown here is derived from an EMBL/GenBank/DDBJ whole genome shotgun (WGS) entry which is preliminary data.</text>
</comment>
<evidence type="ECO:0008006" key="9">
    <source>
        <dbReference type="Google" id="ProtNLM"/>
    </source>
</evidence>
<dbReference type="PANTHER" id="PTHR32086:SF0">
    <property type="entry name" value="FANCONI ANEMIA GROUP D2 PROTEIN"/>
    <property type="match status" value="1"/>
</dbReference>
<dbReference type="Proteomes" id="UP001141552">
    <property type="component" value="Unassembled WGS sequence"/>
</dbReference>
<dbReference type="GO" id="GO:0031573">
    <property type="term" value="P:mitotic intra-S DNA damage checkpoint signaling"/>
    <property type="evidence" value="ECO:0007669"/>
    <property type="project" value="TreeGrafter"/>
</dbReference>
<reference evidence="7" key="1">
    <citation type="submission" date="2022-02" db="EMBL/GenBank/DDBJ databases">
        <authorList>
            <person name="Henning P.M."/>
            <person name="McCubbin A.G."/>
            <person name="Shore J.S."/>
        </authorList>
    </citation>
    <scope>NUCLEOTIDE SEQUENCE</scope>
    <source>
        <strain evidence="7">F60SS</strain>
        <tissue evidence="7">Leaves</tissue>
    </source>
</reference>
<keyword evidence="4" id="KW-0539">Nucleus</keyword>
<evidence type="ECO:0000256" key="4">
    <source>
        <dbReference type="ARBA" id="ARBA00023242"/>
    </source>
</evidence>
<dbReference type="GO" id="GO:0070182">
    <property type="term" value="F:DNA polymerase binding"/>
    <property type="evidence" value="ECO:0007669"/>
    <property type="project" value="TreeGrafter"/>
</dbReference>
<organism evidence="7 8">
    <name type="scientific">Turnera subulata</name>
    <dbReference type="NCBI Taxonomy" id="218843"/>
    <lineage>
        <taxon>Eukaryota</taxon>
        <taxon>Viridiplantae</taxon>
        <taxon>Streptophyta</taxon>
        <taxon>Embryophyta</taxon>
        <taxon>Tracheophyta</taxon>
        <taxon>Spermatophyta</taxon>
        <taxon>Magnoliopsida</taxon>
        <taxon>eudicotyledons</taxon>
        <taxon>Gunneridae</taxon>
        <taxon>Pentapetalae</taxon>
        <taxon>rosids</taxon>
        <taxon>fabids</taxon>
        <taxon>Malpighiales</taxon>
        <taxon>Passifloraceae</taxon>
        <taxon>Turnera</taxon>
    </lineage>
</organism>
<gene>
    <name evidence="7" type="ORF">Tsubulata_040599</name>
</gene>
<dbReference type="Pfam" id="PF14631">
    <property type="entry name" value="FancD2"/>
    <property type="match status" value="3"/>
</dbReference>
<protein>
    <recommendedName>
        <fullName evidence="9">Fanconi anemia group D2 protein homolog</fullName>
    </recommendedName>
</protein>
<dbReference type="GO" id="GO:0007129">
    <property type="term" value="P:homologous chromosome pairing at meiosis"/>
    <property type="evidence" value="ECO:0007669"/>
    <property type="project" value="TreeGrafter"/>
</dbReference>
<feature type="region of interest" description="Disordered" evidence="6">
    <location>
        <begin position="1"/>
        <end position="25"/>
    </location>
</feature>
<name>A0A9Q0F3D1_9ROSI</name>
<evidence type="ECO:0000313" key="8">
    <source>
        <dbReference type="Proteomes" id="UP001141552"/>
    </source>
</evidence>
<dbReference type="PANTHER" id="PTHR32086">
    <property type="entry name" value="FANCONI ANEMIA GROUP D2 PROTEIN"/>
    <property type="match status" value="1"/>
</dbReference>
<dbReference type="EMBL" id="JAKUCV010007478">
    <property type="protein sequence ID" value="KAJ4823344.1"/>
    <property type="molecule type" value="Genomic_DNA"/>
</dbReference>
<dbReference type="OrthoDB" id="27031at2759"/>
<evidence type="ECO:0000256" key="2">
    <source>
        <dbReference type="ARBA" id="ARBA00022499"/>
    </source>
</evidence>
<accession>A0A9Q0F3D1</accession>
<evidence type="ECO:0000313" key="7">
    <source>
        <dbReference type="EMBL" id="KAJ4823344.1"/>
    </source>
</evidence>
<keyword evidence="8" id="KW-1185">Reference proteome</keyword>
<evidence type="ECO:0000256" key="6">
    <source>
        <dbReference type="SAM" id="MobiDB-lite"/>
    </source>
</evidence>
<feature type="compositionally biased region" description="Acidic residues" evidence="6">
    <location>
        <begin position="1390"/>
        <end position="1403"/>
    </location>
</feature>
<dbReference type="GO" id="GO:0036297">
    <property type="term" value="P:interstrand cross-link repair"/>
    <property type="evidence" value="ECO:0007669"/>
    <property type="project" value="TreeGrafter"/>
</dbReference>
<dbReference type="GO" id="GO:0000793">
    <property type="term" value="C:condensed chromosome"/>
    <property type="evidence" value="ECO:0007669"/>
    <property type="project" value="TreeGrafter"/>
</dbReference>
<reference evidence="7" key="2">
    <citation type="journal article" date="2023" name="Plants (Basel)">
        <title>Annotation of the Turnera subulata (Passifloraceae) Draft Genome Reveals the S-Locus Evolved after the Divergence of Turneroideae from Passifloroideae in a Stepwise Manner.</title>
        <authorList>
            <person name="Henning P.M."/>
            <person name="Roalson E.H."/>
            <person name="Mir W."/>
            <person name="McCubbin A.G."/>
            <person name="Shore J.S."/>
        </authorList>
    </citation>
    <scope>NUCLEOTIDE SEQUENCE</scope>
    <source>
        <strain evidence="7">F60SS</strain>
    </source>
</reference>
<evidence type="ECO:0000256" key="3">
    <source>
        <dbReference type="ARBA" id="ARBA00022843"/>
    </source>
</evidence>
<evidence type="ECO:0000256" key="1">
    <source>
        <dbReference type="ARBA" id="ARBA00004123"/>
    </source>
</evidence>
<keyword evidence="3" id="KW-0832">Ubl conjugation</keyword>
<feature type="compositionally biased region" description="Basic and acidic residues" evidence="6">
    <location>
        <begin position="1404"/>
        <end position="1414"/>
    </location>
</feature>
<keyword evidence="2" id="KW-1017">Isopeptide bond</keyword>
<comment type="subcellular location">
    <subcellularLocation>
        <location evidence="1">Nucleus</location>
    </subcellularLocation>
</comment>